<feature type="compositionally biased region" description="Basic and acidic residues" evidence="1">
    <location>
        <begin position="150"/>
        <end position="159"/>
    </location>
</feature>
<sequence>MSKIFCPMALASPATIFYLTLLTEYSQGTSGTLDLFGRVPNQIYNNFDTANTSLDPLVLSGTAEKNWLSLGLSSSGDQPTPNTVETSAEINYMSSNGKGELSYLGRDLIESQQLNEQINSRTFKHSEHKNHANEFSSLTRPQWPAWSEENEPRHIDAEPRSNSQSTQTNPNKPALPRVNFRLGNSAGPSKIETELIAHKPSKSGTINGFNELTRHWSLQSGKIRPLFHNYDPKTIHSGNNFRNEMDFGHPSASKYKNPFWTEYTSIMPLERMDGQNFQEVNFKLGLHNRFEKVNSELSLAPETHRLNPMSTLGHTGHALNSKVGGSMKILENNQSKGKRKKSAVQEASTEKLIKGKKTKKTNDDKELPESAFRYNKNKGGVVIMSPEIVAFRDALMELVDLEKPLIQSDLFKIYLSKIEKLQDDEIKISIKNVLNLIKERYSNYEREYFYVLNYEVMNFLKVKKSEGFKLNPHPNDVKLNQLFVRVFLKDIRPLIEAMNFENLAKHLIKVYGAKYFLDSNGNQLSEFHFRRISYIKKLFLVYSILINKIFCGETKNEGFISRHKSSIEFCGSVFRKIKSDKDGNYYIGFDTFQNIDEPLIKTVDIGEKIISFNKSMANLSQNQNRTQHRIAWILIELWLALCRPNLYNQLNHGSIIRDSFKPFLNTFIKIVWQISQINKK</sequence>
<evidence type="ECO:0000256" key="1">
    <source>
        <dbReference type="SAM" id="MobiDB-lite"/>
    </source>
</evidence>
<dbReference type="Proteomes" id="UP001153365">
    <property type="component" value="Unassembled WGS sequence"/>
</dbReference>
<comment type="caution">
    <text evidence="2">The sequence shown here is derived from an EMBL/GenBank/DDBJ whole genome shotgun (WGS) entry which is preliminary data.</text>
</comment>
<accession>A0AAV0AIS3</accession>
<dbReference type="EMBL" id="CALTRL010000278">
    <property type="protein sequence ID" value="CAH7667366.1"/>
    <property type="molecule type" value="Genomic_DNA"/>
</dbReference>
<organism evidence="2 3">
    <name type="scientific">Phakopsora pachyrhizi</name>
    <name type="common">Asian soybean rust disease fungus</name>
    <dbReference type="NCBI Taxonomy" id="170000"/>
    <lineage>
        <taxon>Eukaryota</taxon>
        <taxon>Fungi</taxon>
        <taxon>Dikarya</taxon>
        <taxon>Basidiomycota</taxon>
        <taxon>Pucciniomycotina</taxon>
        <taxon>Pucciniomycetes</taxon>
        <taxon>Pucciniales</taxon>
        <taxon>Phakopsoraceae</taxon>
        <taxon>Phakopsora</taxon>
    </lineage>
</organism>
<feature type="region of interest" description="Disordered" evidence="1">
    <location>
        <begin position="332"/>
        <end position="364"/>
    </location>
</feature>
<evidence type="ECO:0000313" key="3">
    <source>
        <dbReference type="Proteomes" id="UP001153365"/>
    </source>
</evidence>
<feature type="compositionally biased region" description="Polar residues" evidence="1">
    <location>
        <begin position="160"/>
        <end position="171"/>
    </location>
</feature>
<proteinExistence type="predicted"/>
<dbReference type="AlphaFoldDB" id="A0AAV0AIS3"/>
<keyword evidence="3" id="KW-1185">Reference proteome</keyword>
<name>A0AAV0AIS3_PHAPC</name>
<protein>
    <submittedName>
        <fullName evidence="2">Expressed protein</fullName>
    </submittedName>
</protein>
<feature type="region of interest" description="Disordered" evidence="1">
    <location>
        <begin position="125"/>
        <end position="178"/>
    </location>
</feature>
<evidence type="ECO:0000313" key="2">
    <source>
        <dbReference type="EMBL" id="CAH7667366.1"/>
    </source>
</evidence>
<reference evidence="2" key="1">
    <citation type="submission" date="2022-06" db="EMBL/GenBank/DDBJ databases">
        <authorList>
            <consortium name="SYNGENTA / RWTH Aachen University"/>
        </authorList>
    </citation>
    <scope>NUCLEOTIDE SEQUENCE</scope>
</reference>
<gene>
    <name evidence="2" type="ORF">PPACK8108_LOCUS1752</name>
</gene>